<keyword evidence="3" id="KW-1185">Reference proteome</keyword>
<reference evidence="2 3" key="1">
    <citation type="submission" date="2024-07" db="EMBL/GenBank/DDBJ databases">
        <title>Chromosome-level genome assembly of the water stick insect Ranatra chinensis (Heteroptera: Nepidae).</title>
        <authorList>
            <person name="Liu X."/>
        </authorList>
    </citation>
    <scope>NUCLEOTIDE SEQUENCE [LARGE SCALE GENOMIC DNA]</scope>
    <source>
        <strain evidence="2">Cailab_2021Rc</strain>
        <tissue evidence="2">Muscle</tissue>
    </source>
</reference>
<gene>
    <name evidence="2" type="ORF">AAG570_007101</name>
</gene>
<evidence type="ECO:0000256" key="1">
    <source>
        <dbReference type="SAM" id="MobiDB-lite"/>
    </source>
</evidence>
<feature type="region of interest" description="Disordered" evidence="1">
    <location>
        <begin position="1"/>
        <end position="29"/>
    </location>
</feature>
<sequence>MDEDRGIQVAGEVKRREDSRETSGTTSGHDRVLISVDVDPTAFQVVQDSLERRHNYCCDVCGLETLRRRLLVDHIRNDHGTCGPSSVGRRRRRERPQRPANKVRVRNGNYAKQAYINRLSAALHGGGFDGSTTHRACPEATVSSACMVDLRDACGKTER</sequence>
<dbReference type="Proteomes" id="UP001558652">
    <property type="component" value="Unassembled WGS sequence"/>
</dbReference>
<evidence type="ECO:0008006" key="4">
    <source>
        <dbReference type="Google" id="ProtNLM"/>
    </source>
</evidence>
<name>A0ABD0YIQ9_9HEMI</name>
<comment type="caution">
    <text evidence="2">The sequence shown here is derived from an EMBL/GenBank/DDBJ whole genome shotgun (WGS) entry which is preliminary data.</text>
</comment>
<feature type="compositionally biased region" description="Basic and acidic residues" evidence="1">
    <location>
        <begin position="1"/>
        <end position="21"/>
    </location>
</feature>
<proteinExistence type="predicted"/>
<dbReference type="AlphaFoldDB" id="A0ABD0YIQ9"/>
<accession>A0ABD0YIQ9</accession>
<organism evidence="2 3">
    <name type="scientific">Ranatra chinensis</name>
    <dbReference type="NCBI Taxonomy" id="642074"/>
    <lineage>
        <taxon>Eukaryota</taxon>
        <taxon>Metazoa</taxon>
        <taxon>Ecdysozoa</taxon>
        <taxon>Arthropoda</taxon>
        <taxon>Hexapoda</taxon>
        <taxon>Insecta</taxon>
        <taxon>Pterygota</taxon>
        <taxon>Neoptera</taxon>
        <taxon>Paraneoptera</taxon>
        <taxon>Hemiptera</taxon>
        <taxon>Heteroptera</taxon>
        <taxon>Panheteroptera</taxon>
        <taxon>Nepomorpha</taxon>
        <taxon>Nepidae</taxon>
        <taxon>Ranatrinae</taxon>
        <taxon>Ranatra</taxon>
    </lineage>
</organism>
<evidence type="ECO:0000313" key="3">
    <source>
        <dbReference type="Proteomes" id="UP001558652"/>
    </source>
</evidence>
<protein>
    <recommendedName>
        <fullName evidence="4">C2H2-type domain-containing protein</fullName>
    </recommendedName>
</protein>
<dbReference type="EMBL" id="JBFDAA010000020">
    <property type="protein sequence ID" value="KAL1115070.1"/>
    <property type="molecule type" value="Genomic_DNA"/>
</dbReference>
<evidence type="ECO:0000313" key="2">
    <source>
        <dbReference type="EMBL" id="KAL1115070.1"/>
    </source>
</evidence>